<dbReference type="EMBL" id="VIRS01000032">
    <property type="protein sequence ID" value="TQS40892.1"/>
    <property type="molecule type" value="Genomic_DNA"/>
</dbReference>
<keyword evidence="2" id="KW-1185">Reference proteome</keyword>
<dbReference type="Proteomes" id="UP000317982">
    <property type="component" value="Unassembled WGS sequence"/>
</dbReference>
<organism evidence="1 2">
    <name type="scientific">Cryptosporangium phraense</name>
    <dbReference type="NCBI Taxonomy" id="2593070"/>
    <lineage>
        <taxon>Bacteria</taxon>
        <taxon>Bacillati</taxon>
        <taxon>Actinomycetota</taxon>
        <taxon>Actinomycetes</taxon>
        <taxon>Cryptosporangiales</taxon>
        <taxon>Cryptosporangiaceae</taxon>
        <taxon>Cryptosporangium</taxon>
    </lineage>
</organism>
<accession>A0A545AHU1</accession>
<evidence type="ECO:0008006" key="3">
    <source>
        <dbReference type="Google" id="ProtNLM"/>
    </source>
</evidence>
<comment type="caution">
    <text evidence="1">The sequence shown here is derived from an EMBL/GenBank/DDBJ whole genome shotgun (WGS) entry which is preliminary data.</text>
</comment>
<protein>
    <recommendedName>
        <fullName evidence="3">SMP-30/gluconolactonase/LRE family protein</fullName>
    </recommendedName>
</protein>
<evidence type="ECO:0000313" key="2">
    <source>
        <dbReference type="Proteomes" id="UP000317982"/>
    </source>
</evidence>
<sequence length="283" mass="29765">MSAAVLAGPAPASAGPVPAVGRPATRCVVADQRLGQISGLVERPGGFSVLNDTGPVLWRLDGSCRVTHRTVLRPPAAHDPAAAPLGGKRFDTEDLAVDASGAFWIADIGGNTTRRTAVSLFRWRLGTPATAVTRYDLKYPDGPHDAEALLLSRRGQVAIVTKTVEAPGVYVANAPLAPVGSLRLAGRLHIRRWCPSCRYRSRLVTGGAVSADGKRVVLRTYDRAFEWSAPTGDVVGAMLSGAPRQIALPASRQGEAIAYTSDAKTLLTATERIPAPIAAVPVR</sequence>
<dbReference type="InParanoid" id="A0A545AHU1"/>
<name>A0A545AHU1_9ACTN</name>
<gene>
    <name evidence="1" type="ORF">FL583_32200</name>
</gene>
<proteinExistence type="predicted"/>
<dbReference type="RefSeq" id="WP_142708656.1">
    <property type="nucleotide sequence ID" value="NZ_VIRS01000032.1"/>
</dbReference>
<dbReference type="OrthoDB" id="9801244at2"/>
<dbReference type="AlphaFoldDB" id="A0A545AHU1"/>
<reference evidence="1 2" key="1">
    <citation type="submission" date="2019-07" db="EMBL/GenBank/DDBJ databases">
        <title>Cryptosporangium phraense sp. nov., isolated from plant litter.</title>
        <authorList>
            <person name="Suriyachadkun C."/>
        </authorList>
    </citation>
    <scope>NUCLEOTIDE SEQUENCE [LARGE SCALE GENOMIC DNA]</scope>
    <source>
        <strain evidence="1 2">A-T 5661</strain>
    </source>
</reference>
<evidence type="ECO:0000313" key="1">
    <source>
        <dbReference type="EMBL" id="TQS40892.1"/>
    </source>
</evidence>
<dbReference type="SUPFAM" id="SSF101898">
    <property type="entry name" value="NHL repeat"/>
    <property type="match status" value="1"/>
</dbReference>